<dbReference type="InterPro" id="IPR029058">
    <property type="entry name" value="AB_hydrolase_fold"/>
</dbReference>
<feature type="domain" description="AB hydrolase-1" evidence="1">
    <location>
        <begin position="5"/>
        <end position="241"/>
    </location>
</feature>
<evidence type="ECO:0000259" key="1">
    <source>
        <dbReference type="Pfam" id="PF12697"/>
    </source>
</evidence>
<dbReference type="RefSeq" id="WP_191144426.1">
    <property type="nucleotide sequence ID" value="NZ_JACXAF010000008.1"/>
</dbReference>
<keyword evidence="3" id="KW-1185">Reference proteome</keyword>
<dbReference type="InterPro" id="IPR050228">
    <property type="entry name" value="Carboxylesterase_BioH"/>
</dbReference>
<keyword evidence="2" id="KW-0378">Hydrolase</keyword>
<dbReference type="Pfam" id="PF12697">
    <property type="entry name" value="Abhydrolase_6"/>
    <property type="match status" value="1"/>
</dbReference>
<evidence type="ECO:0000313" key="2">
    <source>
        <dbReference type="EMBL" id="MBD1389325.1"/>
    </source>
</evidence>
<proteinExistence type="predicted"/>
<dbReference type="EMBL" id="JACXAF010000008">
    <property type="protein sequence ID" value="MBD1389325.1"/>
    <property type="molecule type" value="Genomic_DNA"/>
</dbReference>
<dbReference type="PANTHER" id="PTHR43194">
    <property type="entry name" value="HYDROLASE ALPHA/BETA FOLD FAMILY"/>
    <property type="match status" value="1"/>
</dbReference>
<dbReference type="Proteomes" id="UP000638014">
    <property type="component" value="Unassembled WGS sequence"/>
</dbReference>
<sequence length="258" mass="28951">MKLRLVLLRGILRDHRHWNDWPQQLAQALPNYVIETPDIAGNGDCCQDKSGTSMAAMVDDLRTKIAPLQSTEKLLLVTLSMGGMIACQWAERYPDEIAGVVMINSSLRRFSPFYHRLQPQVYGSALKVAFAAKSLAREQWVLRWTSLKHHDNDHLARRWDDYASAAKPTLMNSLRQLIAAARYQGPAQAPCANLLILAGAADQLVSPKCSLAMSRAWRCRHLTHPQAGHDLPLDQPRWVVRQVVDFVAAVQRKASLVS</sequence>
<organism evidence="2 3">
    <name type="scientific">Neiella litorisoli</name>
    <dbReference type="NCBI Taxonomy" id="2771431"/>
    <lineage>
        <taxon>Bacteria</taxon>
        <taxon>Pseudomonadati</taxon>
        <taxon>Pseudomonadota</taxon>
        <taxon>Gammaproteobacteria</taxon>
        <taxon>Alteromonadales</taxon>
        <taxon>Echinimonadaceae</taxon>
        <taxon>Neiella</taxon>
    </lineage>
</organism>
<dbReference type="AlphaFoldDB" id="A0A8J6ULP3"/>
<name>A0A8J6ULP3_9GAMM</name>
<evidence type="ECO:0000313" key="3">
    <source>
        <dbReference type="Proteomes" id="UP000638014"/>
    </source>
</evidence>
<dbReference type="Gene3D" id="3.40.50.1820">
    <property type="entry name" value="alpha/beta hydrolase"/>
    <property type="match status" value="1"/>
</dbReference>
<reference evidence="2" key="1">
    <citation type="submission" date="2020-09" db="EMBL/GenBank/DDBJ databases">
        <title>A novel bacterium of genus Neiella, isolated from South China Sea.</title>
        <authorList>
            <person name="Huang H."/>
            <person name="Mo K."/>
            <person name="Hu Y."/>
        </authorList>
    </citation>
    <scope>NUCLEOTIDE SEQUENCE</scope>
    <source>
        <strain evidence="2">HB171785</strain>
    </source>
</reference>
<dbReference type="GO" id="GO:0016787">
    <property type="term" value="F:hydrolase activity"/>
    <property type="evidence" value="ECO:0007669"/>
    <property type="project" value="UniProtKB-KW"/>
</dbReference>
<dbReference type="PANTHER" id="PTHR43194:SF2">
    <property type="entry name" value="PEROXISOMAL MEMBRANE PROTEIN LPX1"/>
    <property type="match status" value="1"/>
</dbReference>
<comment type="caution">
    <text evidence="2">The sequence shown here is derived from an EMBL/GenBank/DDBJ whole genome shotgun (WGS) entry which is preliminary data.</text>
</comment>
<dbReference type="SUPFAM" id="SSF53474">
    <property type="entry name" value="alpha/beta-Hydrolases"/>
    <property type="match status" value="1"/>
</dbReference>
<gene>
    <name evidence="2" type="ORF">IC617_07800</name>
</gene>
<dbReference type="PRINTS" id="PR00111">
    <property type="entry name" value="ABHYDROLASE"/>
</dbReference>
<accession>A0A8J6ULP3</accession>
<dbReference type="InterPro" id="IPR000073">
    <property type="entry name" value="AB_hydrolase_1"/>
</dbReference>
<protein>
    <submittedName>
        <fullName evidence="2">Alpha/beta hydrolase</fullName>
    </submittedName>
</protein>